<keyword evidence="4" id="KW-1185">Reference proteome</keyword>
<protein>
    <submittedName>
        <fullName evidence="3">Protein TonB</fullName>
    </submittedName>
</protein>
<dbReference type="InterPro" id="IPR037682">
    <property type="entry name" value="TonB_C"/>
</dbReference>
<dbReference type="OrthoDB" id="1522859at2"/>
<proteinExistence type="predicted"/>
<feature type="domain" description="TonB C-terminal" evidence="2">
    <location>
        <begin position="186"/>
        <end position="247"/>
    </location>
</feature>
<dbReference type="RefSeq" id="WP_073315630.1">
    <property type="nucleotide sequence ID" value="NZ_FQYP01000003.1"/>
</dbReference>
<evidence type="ECO:0000313" key="3">
    <source>
        <dbReference type="EMBL" id="SHI81901.1"/>
    </source>
</evidence>
<keyword evidence="1" id="KW-0472">Membrane</keyword>
<sequence length="249" mass="28438">MSNKHDVNVRKSTFVNFQIGLVASLLFTYVMFEVYTVALPDLAVEPVVDDFPEEVNFSMDTFVIEKKPAPKELAVKVKPKVIPTEFIEKKDTDALEDFEKEFVNEQPKETVVTKAPSIESIPDVEIDEDITVIFNKVEFVPVFPGCETLETNEERASCFSEKVKRIVSKKFNTGLGADLGMEGVQRIYVQFEVYKDGTIQNIKARGTHKLLEKEAKRVVQTFPRMTPGKQRDRNVTVKYQLPIVFKIHN</sequence>
<gene>
    <name evidence="3" type="ORF">SAMN04488508_103285</name>
</gene>
<keyword evidence="1" id="KW-0812">Transmembrane</keyword>
<evidence type="ECO:0000313" key="4">
    <source>
        <dbReference type="Proteomes" id="UP000184432"/>
    </source>
</evidence>
<reference evidence="4" key="1">
    <citation type="submission" date="2016-11" db="EMBL/GenBank/DDBJ databases">
        <authorList>
            <person name="Varghese N."/>
            <person name="Submissions S."/>
        </authorList>
    </citation>
    <scope>NUCLEOTIDE SEQUENCE [LARGE SCALE GENOMIC DNA]</scope>
    <source>
        <strain evidence="4">DSM 22623</strain>
    </source>
</reference>
<feature type="transmembrane region" description="Helical" evidence="1">
    <location>
        <begin position="12"/>
        <end position="32"/>
    </location>
</feature>
<organism evidence="3 4">
    <name type="scientific">Aquimarina spongiae</name>
    <dbReference type="NCBI Taxonomy" id="570521"/>
    <lineage>
        <taxon>Bacteria</taxon>
        <taxon>Pseudomonadati</taxon>
        <taxon>Bacteroidota</taxon>
        <taxon>Flavobacteriia</taxon>
        <taxon>Flavobacteriales</taxon>
        <taxon>Flavobacteriaceae</taxon>
        <taxon>Aquimarina</taxon>
    </lineage>
</organism>
<dbReference type="STRING" id="570521.SAMN04488508_103285"/>
<evidence type="ECO:0000259" key="2">
    <source>
        <dbReference type="Pfam" id="PF03544"/>
    </source>
</evidence>
<evidence type="ECO:0000256" key="1">
    <source>
        <dbReference type="SAM" id="Phobius"/>
    </source>
</evidence>
<dbReference type="Pfam" id="PF03544">
    <property type="entry name" value="TonB_C"/>
    <property type="match status" value="1"/>
</dbReference>
<dbReference type="Proteomes" id="UP000184432">
    <property type="component" value="Unassembled WGS sequence"/>
</dbReference>
<accession>A0A1M6E8Y5</accession>
<keyword evidence="1" id="KW-1133">Transmembrane helix</keyword>
<dbReference type="Gene3D" id="3.30.1150.10">
    <property type="match status" value="1"/>
</dbReference>
<dbReference type="GO" id="GO:0055085">
    <property type="term" value="P:transmembrane transport"/>
    <property type="evidence" value="ECO:0007669"/>
    <property type="project" value="InterPro"/>
</dbReference>
<dbReference type="EMBL" id="FQYP01000003">
    <property type="protein sequence ID" value="SHI81901.1"/>
    <property type="molecule type" value="Genomic_DNA"/>
</dbReference>
<dbReference type="SUPFAM" id="SSF74653">
    <property type="entry name" value="TolA/TonB C-terminal domain"/>
    <property type="match status" value="1"/>
</dbReference>
<name>A0A1M6E8Y5_9FLAO</name>
<dbReference type="AlphaFoldDB" id="A0A1M6E8Y5"/>